<feature type="region of interest" description="Disordered" evidence="4">
    <location>
        <begin position="560"/>
        <end position="615"/>
    </location>
</feature>
<feature type="compositionally biased region" description="Low complexity" evidence="4">
    <location>
        <begin position="432"/>
        <end position="452"/>
    </location>
</feature>
<dbReference type="Gene3D" id="1.25.40.20">
    <property type="entry name" value="Ankyrin repeat-containing domain"/>
    <property type="match status" value="2"/>
</dbReference>
<feature type="compositionally biased region" description="Basic and acidic residues" evidence="4">
    <location>
        <begin position="561"/>
        <end position="570"/>
    </location>
</feature>
<evidence type="ECO:0000256" key="3">
    <source>
        <dbReference type="PROSITE-ProRule" id="PRU00023"/>
    </source>
</evidence>
<keyword evidence="1" id="KW-0677">Repeat</keyword>
<dbReference type="InterPro" id="IPR002110">
    <property type="entry name" value="Ankyrin_rpt"/>
</dbReference>
<evidence type="ECO:0000256" key="2">
    <source>
        <dbReference type="ARBA" id="ARBA00023043"/>
    </source>
</evidence>
<dbReference type="Proteomes" id="UP000230002">
    <property type="component" value="Unassembled WGS sequence"/>
</dbReference>
<feature type="region of interest" description="Disordered" evidence="4">
    <location>
        <begin position="665"/>
        <end position="685"/>
    </location>
</feature>
<dbReference type="SUPFAM" id="SSF48403">
    <property type="entry name" value="Ankyrin repeat"/>
    <property type="match status" value="2"/>
</dbReference>
<name>A0A2G8S7L3_9APHY</name>
<feature type="compositionally biased region" description="Low complexity" evidence="4">
    <location>
        <begin position="835"/>
        <end position="846"/>
    </location>
</feature>
<dbReference type="InterPro" id="IPR036770">
    <property type="entry name" value="Ankyrin_rpt-contain_sf"/>
</dbReference>
<dbReference type="STRING" id="1077348.A0A2G8S7L3"/>
<dbReference type="AlphaFoldDB" id="A0A2G8S7L3"/>
<accession>A0A2G8S7L3</accession>
<evidence type="ECO:0000256" key="1">
    <source>
        <dbReference type="ARBA" id="ARBA00022737"/>
    </source>
</evidence>
<dbReference type="PANTHER" id="PTHR24201:SF15">
    <property type="entry name" value="ANKYRIN REPEAT DOMAIN-CONTAINING PROTEIN 66"/>
    <property type="match status" value="1"/>
</dbReference>
<evidence type="ECO:0000313" key="5">
    <source>
        <dbReference type="EMBL" id="PIL29763.1"/>
    </source>
</evidence>
<protein>
    <submittedName>
        <fullName evidence="5">Transporter</fullName>
    </submittedName>
</protein>
<gene>
    <name evidence="5" type="ORF">GSI_07968</name>
</gene>
<sequence>MATMHSRGRRRAERAALDATLLDAAARADEGGVKAALARGADVNAADDATGNTTITCAIAGDSWEDVDVSDASFMPESRIHVLRTLLSSETASLYALNAPSKGVTPLGLAAWLNIPDAIRVLLEESRGLVAVDGTDCLGVTPLMYTARDGAVEAASILLANGARPDLRDTHHRTAIHHALRHPRLLWLCESSLRKQRIREYINGNRRQLHPLPQPHVVYAQSHVASSFDLSHWPAPSEAIISRSTAALIRAVVANDVATIYQVLFPASHRATVLVNRLDLQGWSPLHYCVSSPTPSVEVLDALFLAGADTSLYTTSKHGTPLHCLARRAQDPLGSLNAVRLHHFVYHLVRELRAPLAATDEDGETCLHTAAEHGQSMEVLIALLACDVRNVVREMKNSRGLTPLEVARPELRVAFGPEALPERSGSAASFRTIRPSTSSSTSTWTTAGSSMTVPPRPQVGSYSRLEPLLDDVEASLLPQRILKNLTTVGQEAPSAGALELCGLREMLDETSHLGEMWVHGMHSRIQDAATDLRNARSRFNEVDTLLEAVTHELEEVFGSDISDHRDSTDRVRRRTRDSGDSDSTAVSSRTSSTLGRKWRSMSDLQDSADGSGFGHPTDVPELSFLVEEEETVVLADKVTTEKSFLNVLLSPGTKDLLHKSSKLSVDSGRTISPAPHKKDGTSKGTAKLKAWFRKKLRFEISDAACQPRIVVPGEPSPGNSPAPWHAHVRTSTEELLDVSRQIIRTAGWDLSCIQGCMDDADDLLSLATNLLSQFERRFKGIIVSRQAALESARVAQLKDDPDDPFMSAIASTIRSAHPDPAIPFPIASHARTDSGSDGSLKSSSAGSSVISLSSTLIEAEDDDTRVLRRLLTRKVEARTDGALDATDKALAWLRIVQDTLRTLRRRIPTASSAPGALS</sequence>
<comment type="caution">
    <text evidence="5">The sequence shown here is derived from an EMBL/GenBank/DDBJ whole genome shotgun (WGS) entry which is preliminary data.</text>
</comment>
<feature type="compositionally biased region" description="Low complexity" evidence="4">
    <location>
        <begin position="581"/>
        <end position="593"/>
    </location>
</feature>
<proteinExistence type="predicted"/>
<feature type="repeat" description="ANK" evidence="3">
    <location>
        <begin position="138"/>
        <end position="170"/>
    </location>
</feature>
<feature type="region of interest" description="Disordered" evidence="4">
    <location>
        <begin position="821"/>
        <end position="846"/>
    </location>
</feature>
<feature type="region of interest" description="Disordered" evidence="4">
    <location>
        <begin position="425"/>
        <end position="458"/>
    </location>
</feature>
<dbReference type="EMBL" id="AYKW01000018">
    <property type="protein sequence ID" value="PIL29763.1"/>
    <property type="molecule type" value="Genomic_DNA"/>
</dbReference>
<dbReference type="OrthoDB" id="539213at2759"/>
<dbReference type="PROSITE" id="PS50088">
    <property type="entry name" value="ANK_REPEAT"/>
    <property type="match status" value="1"/>
</dbReference>
<dbReference type="PROSITE" id="PS50297">
    <property type="entry name" value="ANK_REP_REGION"/>
    <property type="match status" value="1"/>
</dbReference>
<keyword evidence="6" id="KW-1185">Reference proteome</keyword>
<evidence type="ECO:0000256" key="4">
    <source>
        <dbReference type="SAM" id="MobiDB-lite"/>
    </source>
</evidence>
<reference evidence="5 6" key="1">
    <citation type="journal article" date="2015" name="Sci. Rep.">
        <title>Chromosome-level genome map provides insights into diverse defense mechanisms in the medicinal fungus Ganoderma sinense.</title>
        <authorList>
            <person name="Zhu Y."/>
            <person name="Xu J."/>
            <person name="Sun C."/>
            <person name="Zhou S."/>
            <person name="Xu H."/>
            <person name="Nelson D.R."/>
            <person name="Qian J."/>
            <person name="Song J."/>
            <person name="Luo H."/>
            <person name="Xiang L."/>
            <person name="Li Y."/>
            <person name="Xu Z."/>
            <person name="Ji A."/>
            <person name="Wang L."/>
            <person name="Lu S."/>
            <person name="Hayward A."/>
            <person name="Sun W."/>
            <person name="Li X."/>
            <person name="Schwartz D.C."/>
            <person name="Wang Y."/>
            <person name="Chen S."/>
        </authorList>
    </citation>
    <scope>NUCLEOTIDE SEQUENCE [LARGE SCALE GENOMIC DNA]</scope>
    <source>
        <strain evidence="5 6">ZZ0214-1</strain>
    </source>
</reference>
<organism evidence="5 6">
    <name type="scientific">Ganoderma sinense ZZ0214-1</name>
    <dbReference type="NCBI Taxonomy" id="1077348"/>
    <lineage>
        <taxon>Eukaryota</taxon>
        <taxon>Fungi</taxon>
        <taxon>Dikarya</taxon>
        <taxon>Basidiomycota</taxon>
        <taxon>Agaricomycotina</taxon>
        <taxon>Agaricomycetes</taxon>
        <taxon>Polyporales</taxon>
        <taxon>Polyporaceae</taxon>
        <taxon>Ganoderma</taxon>
    </lineage>
</organism>
<evidence type="ECO:0000313" key="6">
    <source>
        <dbReference type="Proteomes" id="UP000230002"/>
    </source>
</evidence>
<keyword evidence="2 3" id="KW-0040">ANK repeat</keyword>
<dbReference type="Pfam" id="PF00023">
    <property type="entry name" value="Ank"/>
    <property type="match status" value="1"/>
</dbReference>
<dbReference type="SMART" id="SM00248">
    <property type="entry name" value="ANK"/>
    <property type="match status" value="5"/>
</dbReference>
<dbReference type="PANTHER" id="PTHR24201">
    <property type="entry name" value="ANK_REP_REGION DOMAIN-CONTAINING PROTEIN"/>
    <property type="match status" value="1"/>
</dbReference>
<dbReference type="InterPro" id="IPR050776">
    <property type="entry name" value="Ank_Repeat/CDKN_Inhibitor"/>
</dbReference>